<dbReference type="PANTHER" id="PTHR11647">
    <property type="entry name" value="HYDRANTOINASE/DIHYDROPYRIMIDINASE FAMILY MEMBER"/>
    <property type="match status" value="1"/>
</dbReference>
<dbReference type="Gene3D" id="3.20.20.140">
    <property type="entry name" value="Metal-dependent hydrolases"/>
    <property type="match status" value="1"/>
</dbReference>
<dbReference type="AlphaFoldDB" id="A0A0F8Y7V4"/>
<dbReference type="Gene3D" id="2.30.40.10">
    <property type="entry name" value="Urease, subunit C, domain 1"/>
    <property type="match status" value="1"/>
</dbReference>
<dbReference type="PANTHER" id="PTHR11647:SF1">
    <property type="entry name" value="COLLAPSIN RESPONSE MEDIATOR PROTEIN"/>
    <property type="match status" value="1"/>
</dbReference>
<dbReference type="InterPro" id="IPR050378">
    <property type="entry name" value="Metallo-dep_Hydrolases_sf"/>
</dbReference>
<gene>
    <name evidence="1" type="ORF">LCGC14_2853980</name>
</gene>
<protein>
    <submittedName>
        <fullName evidence="1">Uncharacterized protein</fullName>
    </submittedName>
</protein>
<name>A0A0F8Y7V4_9ZZZZ</name>
<proteinExistence type="predicted"/>
<comment type="caution">
    <text evidence="1">The sequence shown here is derived from an EMBL/GenBank/DDBJ whole genome shotgun (WGS) entry which is preliminary data.</text>
</comment>
<sequence length="247" mass="27547">IWPALADIDSGIAEQLEIEAGYAAYLERQEADIRDFRRDESLALPTDLDYQADEVVDAAGKYVLPGVIDPHTHLAMPFMGLFSQDDFETGSIAAACGGDDKLTLEEYFEQAQVISDDSDEEFEALYADFPDEDDEEFFSNEENFTFFKELFAGFPVILTDVLDQVEELNPPSEAEDAHDEFLATGREWLEVLEDGADRVEAAESISEVEQILESDAQEAQERFDDACLALAGIAEDNGIHVDFDCEE</sequence>
<organism evidence="1">
    <name type="scientific">marine sediment metagenome</name>
    <dbReference type="NCBI Taxonomy" id="412755"/>
    <lineage>
        <taxon>unclassified sequences</taxon>
        <taxon>metagenomes</taxon>
        <taxon>ecological metagenomes</taxon>
    </lineage>
</organism>
<dbReference type="GO" id="GO:0005829">
    <property type="term" value="C:cytosol"/>
    <property type="evidence" value="ECO:0007669"/>
    <property type="project" value="TreeGrafter"/>
</dbReference>
<accession>A0A0F8Y7V4</accession>
<dbReference type="InterPro" id="IPR011059">
    <property type="entry name" value="Metal-dep_hydrolase_composite"/>
</dbReference>
<feature type="non-terminal residue" evidence="1">
    <location>
        <position position="1"/>
    </location>
</feature>
<dbReference type="SUPFAM" id="SSF51338">
    <property type="entry name" value="Composite domain of metallo-dependent hydrolases"/>
    <property type="match status" value="1"/>
</dbReference>
<evidence type="ECO:0000313" key="1">
    <source>
        <dbReference type="EMBL" id="KKK77403.1"/>
    </source>
</evidence>
<dbReference type="EMBL" id="LAZR01054973">
    <property type="protein sequence ID" value="KKK77403.1"/>
    <property type="molecule type" value="Genomic_DNA"/>
</dbReference>
<dbReference type="GO" id="GO:0016812">
    <property type="term" value="F:hydrolase activity, acting on carbon-nitrogen (but not peptide) bonds, in cyclic amides"/>
    <property type="evidence" value="ECO:0007669"/>
    <property type="project" value="TreeGrafter"/>
</dbReference>
<reference evidence="1" key="1">
    <citation type="journal article" date="2015" name="Nature">
        <title>Complex archaea that bridge the gap between prokaryotes and eukaryotes.</title>
        <authorList>
            <person name="Spang A."/>
            <person name="Saw J.H."/>
            <person name="Jorgensen S.L."/>
            <person name="Zaremba-Niedzwiedzka K."/>
            <person name="Martijn J."/>
            <person name="Lind A.E."/>
            <person name="van Eijk R."/>
            <person name="Schleper C."/>
            <person name="Guy L."/>
            <person name="Ettema T.J."/>
        </authorList>
    </citation>
    <scope>NUCLEOTIDE SEQUENCE</scope>
</reference>